<feature type="chain" id="PRO_5044889339" description="Phytocyanin domain-containing protein" evidence="3">
    <location>
        <begin position="25"/>
        <end position="136"/>
    </location>
</feature>
<dbReference type="FunFam" id="2.60.40.420:FF:000003">
    <property type="entry name" value="Blue copper"/>
    <property type="match status" value="1"/>
</dbReference>
<dbReference type="PANTHER" id="PTHR33021:SF193">
    <property type="entry name" value="OS06G0218600 PROTEIN"/>
    <property type="match status" value="1"/>
</dbReference>
<dbReference type="InterPro" id="IPR003245">
    <property type="entry name" value="Phytocyanin_dom"/>
</dbReference>
<keyword evidence="1" id="KW-0479">Metal-binding</keyword>
<dbReference type="EMBL" id="JAVIJP010000020">
    <property type="protein sequence ID" value="KAL3638158.1"/>
    <property type="molecule type" value="Genomic_DNA"/>
</dbReference>
<accession>A0ABD3D771</accession>
<proteinExistence type="predicted"/>
<dbReference type="CDD" id="cd04216">
    <property type="entry name" value="Phytocyanin"/>
    <property type="match status" value="1"/>
</dbReference>
<dbReference type="InterPro" id="IPR008972">
    <property type="entry name" value="Cupredoxin"/>
</dbReference>
<evidence type="ECO:0000313" key="6">
    <source>
        <dbReference type="Proteomes" id="UP001632038"/>
    </source>
</evidence>
<reference evidence="6" key="1">
    <citation type="journal article" date="2024" name="IScience">
        <title>Strigolactones Initiate the Formation of Haustorium-like Structures in Castilleja.</title>
        <authorList>
            <person name="Buerger M."/>
            <person name="Peterson D."/>
            <person name="Chory J."/>
        </authorList>
    </citation>
    <scope>NUCLEOTIDE SEQUENCE [LARGE SCALE GENOMIC DNA]</scope>
</reference>
<protein>
    <recommendedName>
        <fullName evidence="4">Phytocyanin domain-containing protein</fullName>
    </recommendedName>
</protein>
<dbReference type="AlphaFoldDB" id="A0ABD3D771"/>
<name>A0ABD3D771_9LAMI</name>
<dbReference type="SUPFAM" id="SSF49503">
    <property type="entry name" value="Cupredoxins"/>
    <property type="match status" value="1"/>
</dbReference>
<dbReference type="PROSITE" id="PS51485">
    <property type="entry name" value="PHYTOCYANIN"/>
    <property type="match status" value="1"/>
</dbReference>
<dbReference type="GO" id="GO:0046872">
    <property type="term" value="F:metal ion binding"/>
    <property type="evidence" value="ECO:0007669"/>
    <property type="project" value="UniProtKB-KW"/>
</dbReference>
<sequence>MCSSVVVMVIVSVALVFQSDVAQSINIKPLTTLSRKPVTYRVGNIDGWDKSHSLGVWPNDKTFYVGDKLFFQYDYLEHNVYMVNEKGYNSCKINKGSRLWTSGNDVITLGKKGWHYFICDYPGNCENGMKIKVNVL</sequence>
<evidence type="ECO:0000256" key="3">
    <source>
        <dbReference type="SAM" id="SignalP"/>
    </source>
</evidence>
<dbReference type="Gene3D" id="2.60.40.420">
    <property type="entry name" value="Cupredoxins - blue copper proteins"/>
    <property type="match status" value="1"/>
</dbReference>
<feature type="signal peptide" evidence="3">
    <location>
        <begin position="1"/>
        <end position="24"/>
    </location>
</feature>
<feature type="domain" description="Phytocyanin" evidence="4">
    <location>
        <begin position="38"/>
        <end position="136"/>
    </location>
</feature>
<dbReference type="Pfam" id="PF02298">
    <property type="entry name" value="Cu_bind_like"/>
    <property type="match status" value="1"/>
</dbReference>
<keyword evidence="6" id="KW-1185">Reference proteome</keyword>
<dbReference type="Proteomes" id="UP001632038">
    <property type="component" value="Unassembled WGS sequence"/>
</dbReference>
<organism evidence="5 6">
    <name type="scientific">Castilleja foliolosa</name>
    <dbReference type="NCBI Taxonomy" id="1961234"/>
    <lineage>
        <taxon>Eukaryota</taxon>
        <taxon>Viridiplantae</taxon>
        <taxon>Streptophyta</taxon>
        <taxon>Embryophyta</taxon>
        <taxon>Tracheophyta</taxon>
        <taxon>Spermatophyta</taxon>
        <taxon>Magnoliopsida</taxon>
        <taxon>eudicotyledons</taxon>
        <taxon>Gunneridae</taxon>
        <taxon>Pentapetalae</taxon>
        <taxon>asterids</taxon>
        <taxon>lamiids</taxon>
        <taxon>Lamiales</taxon>
        <taxon>Orobanchaceae</taxon>
        <taxon>Pedicularideae</taxon>
        <taxon>Castillejinae</taxon>
        <taxon>Castilleja</taxon>
    </lineage>
</organism>
<dbReference type="InterPro" id="IPR039391">
    <property type="entry name" value="Phytocyanin-like"/>
</dbReference>
<keyword evidence="3" id="KW-0732">Signal</keyword>
<dbReference type="PANTHER" id="PTHR33021">
    <property type="entry name" value="BLUE COPPER PROTEIN"/>
    <property type="match status" value="1"/>
</dbReference>
<keyword evidence="2" id="KW-0325">Glycoprotein</keyword>
<evidence type="ECO:0000256" key="1">
    <source>
        <dbReference type="ARBA" id="ARBA00022723"/>
    </source>
</evidence>
<evidence type="ECO:0000259" key="4">
    <source>
        <dbReference type="PROSITE" id="PS51485"/>
    </source>
</evidence>
<evidence type="ECO:0000313" key="5">
    <source>
        <dbReference type="EMBL" id="KAL3638158.1"/>
    </source>
</evidence>
<gene>
    <name evidence="5" type="ORF">CASFOL_018028</name>
</gene>
<comment type="caution">
    <text evidence="5">The sequence shown here is derived from an EMBL/GenBank/DDBJ whole genome shotgun (WGS) entry which is preliminary data.</text>
</comment>
<evidence type="ECO:0000256" key="2">
    <source>
        <dbReference type="ARBA" id="ARBA00023180"/>
    </source>
</evidence>